<evidence type="ECO:0000313" key="1">
    <source>
        <dbReference type="EMBL" id="CAL1384895.1"/>
    </source>
</evidence>
<sequence>MEFQVPSSILRWPAACGCPLLRRWGFVNISCLILAWASVCNALGLGLRLGSAQKSRLVKTKTREFGLLTAHNQGLSMALEGNGKAAVRYPNLGRKFLGLLDYRNLFPTLTPKQTVGLVPNYHSGKRGE</sequence>
<dbReference type="Proteomes" id="UP001497516">
    <property type="component" value="Chromosome 4"/>
</dbReference>
<dbReference type="EMBL" id="OZ034817">
    <property type="protein sequence ID" value="CAL1384895.1"/>
    <property type="molecule type" value="Genomic_DNA"/>
</dbReference>
<keyword evidence="2" id="KW-1185">Reference proteome</keyword>
<proteinExistence type="predicted"/>
<gene>
    <name evidence="1" type="ORF">LTRI10_LOCUS26066</name>
</gene>
<organism evidence="1 2">
    <name type="scientific">Linum trigynum</name>
    <dbReference type="NCBI Taxonomy" id="586398"/>
    <lineage>
        <taxon>Eukaryota</taxon>
        <taxon>Viridiplantae</taxon>
        <taxon>Streptophyta</taxon>
        <taxon>Embryophyta</taxon>
        <taxon>Tracheophyta</taxon>
        <taxon>Spermatophyta</taxon>
        <taxon>Magnoliopsida</taxon>
        <taxon>eudicotyledons</taxon>
        <taxon>Gunneridae</taxon>
        <taxon>Pentapetalae</taxon>
        <taxon>rosids</taxon>
        <taxon>fabids</taxon>
        <taxon>Malpighiales</taxon>
        <taxon>Linaceae</taxon>
        <taxon>Linum</taxon>
    </lineage>
</organism>
<dbReference type="AlphaFoldDB" id="A0AAV2EH90"/>
<reference evidence="1 2" key="1">
    <citation type="submission" date="2024-04" db="EMBL/GenBank/DDBJ databases">
        <authorList>
            <person name="Fracassetti M."/>
        </authorList>
    </citation>
    <scope>NUCLEOTIDE SEQUENCE [LARGE SCALE GENOMIC DNA]</scope>
</reference>
<name>A0AAV2EH90_9ROSI</name>
<accession>A0AAV2EH90</accession>
<protein>
    <submittedName>
        <fullName evidence="1">Uncharacterized protein</fullName>
    </submittedName>
</protein>
<evidence type="ECO:0000313" key="2">
    <source>
        <dbReference type="Proteomes" id="UP001497516"/>
    </source>
</evidence>